<gene>
    <name evidence="1" type="ORF">MSPICULIGERA_LOCUS22166</name>
</gene>
<protein>
    <submittedName>
        <fullName evidence="1">Uncharacterized protein</fullName>
    </submittedName>
</protein>
<sequence>MCETTAFVQIMENILASAKKPNPRDFFVNLANSIYSPERSSIPQPSVDPREEWAARLVDASENDDIEMVIGVIVRYSFRDIHNLLSLEPCLSDLTGRGTKLQKMAQHCLLSYSAYDPLDAAESLLRLFFKPEEAARLRIDPTAAELPSAQLSCLPFVEGKACPVTSEQLPPREAVDLNHLSGYLSEDASTSIYGDTSLPTVKAAVDLTANTLIFAQSTVLSKKFNAHKVDWIHEIARGTDLVFGREGMKLLKISRPGERDELRICAIQKGRRAIFSSKIWKGEEKPAKPDVVIEFGKENMDITTRSDAADEPTLILGIDMFVPTEKGAVVSVEIGPRVGTLSGYLSEDASTSIYGDTSLPTVKAAVDLTANTLIFAQSTVLSKKFNAHKVDWIHEIARGTDLVFGREGMKLLKISRPGERDELRICAIQKGRRAIFSSKIWKGEEKPSKPDVVIEFGKENMDITTRSDAADEPTLILGIDMFVPTEKGAVVSVEIGPRVGTVSERRLCHLDFDAGRLTTYSSQRLDESTETLAACTKGCGNCLLIADQGHRFCVTELPTKIPEVAEPVDEPM</sequence>
<reference evidence="1" key="1">
    <citation type="submission" date="2023-06" db="EMBL/GenBank/DDBJ databases">
        <authorList>
            <person name="Delattre M."/>
        </authorList>
    </citation>
    <scope>NUCLEOTIDE SEQUENCE</scope>
    <source>
        <strain evidence="1">AF72</strain>
    </source>
</reference>
<keyword evidence="2" id="KW-1185">Reference proteome</keyword>
<organism evidence="1 2">
    <name type="scientific">Mesorhabditis spiculigera</name>
    <dbReference type="NCBI Taxonomy" id="96644"/>
    <lineage>
        <taxon>Eukaryota</taxon>
        <taxon>Metazoa</taxon>
        <taxon>Ecdysozoa</taxon>
        <taxon>Nematoda</taxon>
        <taxon>Chromadorea</taxon>
        <taxon>Rhabditida</taxon>
        <taxon>Rhabditina</taxon>
        <taxon>Rhabditomorpha</taxon>
        <taxon>Rhabditoidea</taxon>
        <taxon>Rhabditidae</taxon>
        <taxon>Mesorhabditinae</taxon>
        <taxon>Mesorhabditis</taxon>
    </lineage>
</organism>
<proteinExistence type="predicted"/>
<evidence type="ECO:0000313" key="1">
    <source>
        <dbReference type="EMBL" id="CAJ0584104.1"/>
    </source>
</evidence>
<evidence type="ECO:0000313" key="2">
    <source>
        <dbReference type="Proteomes" id="UP001177023"/>
    </source>
</evidence>
<name>A0AA36GAM6_9BILA</name>
<dbReference type="EMBL" id="CATQJA010002681">
    <property type="protein sequence ID" value="CAJ0584104.1"/>
    <property type="molecule type" value="Genomic_DNA"/>
</dbReference>
<dbReference type="Proteomes" id="UP001177023">
    <property type="component" value="Unassembled WGS sequence"/>
</dbReference>
<accession>A0AA36GAM6</accession>
<dbReference type="AlphaFoldDB" id="A0AA36GAM6"/>
<feature type="non-terminal residue" evidence="1">
    <location>
        <position position="572"/>
    </location>
</feature>
<comment type="caution">
    <text evidence="1">The sequence shown here is derived from an EMBL/GenBank/DDBJ whole genome shotgun (WGS) entry which is preliminary data.</text>
</comment>